<dbReference type="EMBL" id="NCSJ02000045">
    <property type="protein sequence ID" value="RFU32940.1"/>
    <property type="molecule type" value="Genomic_DNA"/>
</dbReference>
<protein>
    <submittedName>
        <fullName evidence="2">Uncharacterized protein</fullName>
    </submittedName>
</protein>
<dbReference type="Proteomes" id="UP000258309">
    <property type="component" value="Unassembled WGS sequence"/>
</dbReference>
<gene>
    <name evidence="2" type="ORF">B7463_g3398</name>
</gene>
<keyword evidence="3" id="KW-1185">Reference proteome</keyword>
<accession>A0A3E2HHP0</accession>
<comment type="caution">
    <text evidence="2">The sequence shown here is derived from an EMBL/GenBank/DDBJ whole genome shotgun (WGS) entry which is preliminary data.</text>
</comment>
<organism evidence="2 3">
    <name type="scientific">Scytalidium lignicola</name>
    <name type="common">Hyphomycete</name>
    <dbReference type="NCBI Taxonomy" id="5539"/>
    <lineage>
        <taxon>Eukaryota</taxon>
        <taxon>Fungi</taxon>
        <taxon>Dikarya</taxon>
        <taxon>Ascomycota</taxon>
        <taxon>Pezizomycotina</taxon>
        <taxon>Leotiomycetes</taxon>
        <taxon>Leotiomycetes incertae sedis</taxon>
        <taxon>Scytalidium</taxon>
    </lineage>
</organism>
<feature type="region of interest" description="Disordered" evidence="1">
    <location>
        <begin position="1"/>
        <end position="75"/>
    </location>
</feature>
<evidence type="ECO:0000313" key="3">
    <source>
        <dbReference type="Proteomes" id="UP000258309"/>
    </source>
</evidence>
<feature type="compositionally biased region" description="Basic and acidic residues" evidence="1">
    <location>
        <begin position="34"/>
        <end position="45"/>
    </location>
</feature>
<evidence type="ECO:0000256" key="1">
    <source>
        <dbReference type="SAM" id="MobiDB-lite"/>
    </source>
</evidence>
<feature type="non-terminal residue" evidence="2">
    <location>
        <position position="1"/>
    </location>
</feature>
<reference evidence="2 3" key="1">
    <citation type="submission" date="2018-05" db="EMBL/GenBank/DDBJ databases">
        <title>Draft genome sequence of Scytalidium lignicola DSM 105466, a ubiquitous saprotrophic fungus.</title>
        <authorList>
            <person name="Buettner E."/>
            <person name="Gebauer A.M."/>
            <person name="Hofrichter M."/>
            <person name="Liers C."/>
            <person name="Kellner H."/>
        </authorList>
    </citation>
    <scope>NUCLEOTIDE SEQUENCE [LARGE SCALE GENOMIC DNA]</scope>
    <source>
        <strain evidence="2 3">DSM 105466</strain>
    </source>
</reference>
<feature type="non-terminal residue" evidence="2">
    <location>
        <position position="108"/>
    </location>
</feature>
<dbReference type="AlphaFoldDB" id="A0A3E2HHP0"/>
<proteinExistence type="predicted"/>
<name>A0A3E2HHP0_SCYLI</name>
<dbReference type="OrthoDB" id="3556384at2759"/>
<sequence>MAAAKPGTQKHDSSTSGHTSLPVGPPDNRSLELGGKDHRGSDTRTTKRKQGRRVIGGAKRVEPDASQDLTPAPEAKDYWTWDDERRQFYHVNPQTEEREYYLSGSEGE</sequence>
<evidence type="ECO:0000313" key="2">
    <source>
        <dbReference type="EMBL" id="RFU32940.1"/>
    </source>
</evidence>